<comment type="subcellular location">
    <subcellularLocation>
        <location evidence="1">Endomembrane system</location>
        <topology evidence="1">Multi-pass membrane protein</topology>
    </subcellularLocation>
</comment>
<feature type="transmembrane region" description="Helical" evidence="5">
    <location>
        <begin position="48"/>
        <end position="67"/>
    </location>
</feature>
<proteinExistence type="predicted"/>
<dbReference type="Pfam" id="PF02656">
    <property type="entry name" value="DUF202"/>
    <property type="match status" value="1"/>
</dbReference>
<dbReference type="GO" id="GO:0012505">
    <property type="term" value="C:endomembrane system"/>
    <property type="evidence" value="ECO:0007669"/>
    <property type="project" value="UniProtKB-SubCell"/>
</dbReference>
<keyword evidence="2 5" id="KW-0812">Transmembrane</keyword>
<evidence type="ECO:0000256" key="2">
    <source>
        <dbReference type="ARBA" id="ARBA00022692"/>
    </source>
</evidence>
<keyword evidence="4 5" id="KW-0472">Membrane</keyword>
<organism evidence="7 8">
    <name type="scientific">Tessaracoccus lapidicaptus</name>
    <dbReference type="NCBI Taxonomy" id="1427523"/>
    <lineage>
        <taxon>Bacteria</taxon>
        <taxon>Bacillati</taxon>
        <taxon>Actinomycetota</taxon>
        <taxon>Actinomycetes</taxon>
        <taxon>Propionibacteriales</taxon>
        <taxon>Propionibacteriaceae</taxon>
        <taxon>Tessaracoccus</taxon>
    </lineage>
</organism>
<evidence type="ECO:0000256" key="5">
    <source>
        <dbReference type="SAM" id="Phobius"/>
    </source>
</evidence>
<evidence type="ECO:0000313" key="7">
    <source>
        <dbReference type="EMBL" id="OCL36831.1"/>
    </source>
</evidence>
<reference evidence="8" key="1">
    <citation type="submission" date="2016-07" db="EMBL/GenBank/DDBJ databases">
        <authorList>
            <person name="Florea S."/>
            <person name="Webb J.S."/>
            <person name="Jaromczyk J."/>
            <person name="Schardl C.L."/>
        </authorList>
    </citation>
    <scope>NUCLEOTIDE SEQUENCE [LARGE SCALE GENOMIC DNA]</scope>
    <source>
        <strain evidence="8">IPBSL-7</strain>
    </source>
</reference>
<keyword evidence="8" id="KW-1185">Reference proteome</keyword>
<evidence type="ECO:0000256" key="4">
    <source>
        <dbReference type="ARBA" id="ARBA00023136"/>
    </source>
</evidence>
<dbReference type="AlphaFoldDB" id="A0A1C0AR61"/>
<keyword evidence="3 5" id="KW-1133">Transmembrane helix</keyword>
<comment type="caution">
    <text evidence="7">The sequence shown here is derived from an EMBL/GenBank/DDBJ whole genome shotgun (WGS) entry which is preliminary data.</text>
</comment>
<name>A0A1C0AR61_9ACTN</name>
<dbReference type="EMBL" id="MBQD01000006">
    <property type="protein sequence ID" value="OCL36831.1"/>
    <property type="molecule type" value="Genomic_DNA"/>
</dbReference>
<evidence type="ECO:0000259" key="6">
    <source>
        <dbReference type="Pfam" id="PF02656"/>
    </source>
</evidence>
<evidence type="ECO:0000313" key="8">
    <source>
        <dbReference type="Proteomes" id="UP000093501"/>
    </source>
</evidence>
<evidence type="ECO:0000256" key="3">
    <source>
        <dbReference type="ARBA" id="ARBA00022989"/>
    </source>
</evidence>
<feature type="transmembrane region" description="Helical" evidence="5">
    <location>
        <begin position="88"/>
        <end position="112"/>
    </location>
</feature>
<dbReference type="Proteomes" id="UP000093501">
    <property type="component" value="Unassembled WGS sequence"/>
</dbReference>
<gene>
    <name evidence="7" type="ORF">BCR15_13330</name>
</gene>
<sequence>MPVPVTDRPADPGLQPERTGLAWQRTALSLGGGALVYSRIAAPTVENWAWLLAGLGLLAALVIGVWGRRRYDYTHRTLTRGGRILADGLLPAVVAGTVAAAGIVVLVLSLLAL</sequence>
<accession>A0A1C0AR61</accession>
<evidence type="ECO:0000256" key="1">
    <source>
        <dbReference type="ARBA" id="ARBA00004127"/>
    </source>
</evidence>
<feature type="domain" description="DUF202" evidence="6">
    <location>
        <begin position="11"/>
        <end position="76"/>
    </location>
</feature>
<protein>
    <recommendedName>
        <fullName evidence="6">DUF202 domain-containing protein</fullName>
    </recommendedName>
</protein>
<dbReference type="InterPro" id="IPR003807">
    <property type="entry name" value="DUF202"/>
</dbReference>